<keyword evidence="4" id="KW-1185">Reference proteome</keyword>
<reference evidence="4" key="1">
    <citation type="journal article" date="2019" name="Int. J. Syst. Evol. Microbiol.">
        <title>The Global Catalogue of Microorganisms (GCM) 10K type strain sequencing project: providing services to taxonomists for standard genome sequencing and annotation.</title>
        <authorList>
            <consortium name="The Broad Institute Genomics Platform"/>
            <consortium name="The Broad Institute Genome Sequencing Center for Infectious Disease"/>
            <person name="Wu L."/>
            <person name="Ma J."/>
        </authorList>
    </citation>
    <scope>NUCLEOTIDE SEQUENCE [LARGE SCALE GENOMIC DNA]</scope>
    <source>
        <strain evidence="4">CGMCC 1.5362</strain>
    </source>
</reference>
<proteinExistence type="predicted"/>
<comment type="caution">
    <text evidence="3">The sequence shown here is derived from an EMBL/GenBank/DDBJ whole genome shotgun (WGS) entry which is preliminary data.</text>
</comment>
<keyword evidence="2" id="KW-0812">Transmembrane</keyword>
<gene>
    <name evidence="3" type="ORF">GCM10011509_19300</name>
</gene>
<evidence type="ECO:0000256" key="2">
    <source>
        <dbReference type="SAM" id="Phobius"/>
    </source>
</evidence>
<evidence type="ECO:0000313" key="3">
    <source>
        <dbReference type="EMBL" id="GGK71009.1"/>
    </source>
</evidence>
<organism evidence="3 4">
    <name type="scientific">Ornithinimicrobium pekingense</name>
    <dbReference type="NCBI Taxonomy" id="384677"/>
    <lineage>
        <taxon>Bacteria</taxon>
        <taxon>Bacillati</taxon>
        <taxon>Actinomycetota</taxon>
        <taxon>Actinomycetes</taxon>
        <taxon>Micrococcales</taxon>
        <taxon>Ornithinimicrobiaceae</taxon>
        <taxon>Ornithinimicrobium</taxon>
    </lineage>
</organism>
<feature type="transmembrane region" description="Helical" evidence="2">
    <location>
        <begin position="7"/>
        <end position="28"/>
    </location>
</feature>
<evidence type="ECO:0000313" key="4">
    <source>
        <dbReference type="Proteomes" id="UP000662111"/>
    </source>
</evidence>
<feature type="region of interest" description="Disordered" evidence="1">
    <location>
        <begin position="134"/>
        <end position="161"/>
    </location>
</feature>
<protein>
    <submittedName>
        <fullName evidence="3">Uncharacterized protein</fullName>
    </submittedName>
</protein>
<keyword evidence="2" id="KW-0472">Membrane</keyword>
<dbReference type="Proteomes" id="UP000662111">
    <property type="component" value="Unassembled WGS sequence"/>
</dbReference>
<feature type="transmembrane region" description="Helical" evidence="2">
    <location>
        <begin position="34"/>
        <end position="54"/>
    </location>
</feature>
<dbReference type="EMBL" id="BMLB01000003">
    <property type="protein sequence ID" value="GGK71009.1"/>
    <property type="molecule type" value="Genomic_DNA"/>
</dbReference>
<name>A0ABQ2F9L3_9MICO</name>
<sequence length="161" mass="17050">MRSRGTAVLVLTASFGLAFWLGTGPLALLYTPHWAAEAIPVLFGPLALIAALLAPRSVPWSLGGYGVGVILGEVIGEHTYAAQQAHLNAQLGDPAYLQDWEPSHPGWWIATLAFLTLTGTGCWRGRRAARRSDTASNRTAALVGSSPVTGPSIARGSRRLH</sequence>
<keyword evidence="2" id="KW-1133">Transmembrane helix</keyword>
<accession>A0ABQ2F9L3</accession>
<evidence type="ECO:0000256" key="1">
    <source>
        <dbReference type="SAM" id="MobiDB-lite"/>
    </source>
</evidence>